<keyword evidence="5" id="KW-1133">Transmembrane helix</keyword>
<dbReference type="EMBL" id="MWIH01000006">
    <property type="protein sequence ID" value="OQO91141.1"/>
    <property type="molecule type" value="Genomic_DNA"/>
</dbReference>
<feature type="domain" description="Protein kinase" evidence="6">
    <location>
        <begin position="13"/>
        <end position="255"/>
    </location>
</feature>
<keyword evidence="2" id="KW-0547">Nucleotide-binding</keyword>
<dbReference type="GO" id="GO:0004674">
    <property type="term" value="F:protein serine/threonine kinase activity"/>
    <property type="evidence" value="ECO:0007669"/>
    <property type="project" value="UniProtKB-KW"/>
</dbReference>
<name>A0A1V9A223_SACPI</name>
<protein>
    <submittedName>
        <fullName evidence="7">Serine/threonine protein kinase</fullName>
    </submittedName>
</protein>
<sequence length="326" mass="33609">MKDAEGALVGERYRLDQPIGHSRAGIVWLAFDTMLHRTVAAKRACLDPGRQPDEARTAALAEAHRAMRVVHPSAVSVYDALVEDEDVWLVMEYVPSRTMADFLAEHGTLTPEQAGYLGAALGAALASAHGAGVVHGSVEPGNVLLADDGGVKLTDIGLRGGTPDPAYVAPEVKRGVTPTVQSDAYSLGATLFRAVEGSPPFGDEGDDDPVVPSHGGQLTGALEKLLRAEPDLRPTLGDTVTALRAVSRGRQTGFVPPTAPAMPTVPVLPRPPRVAPAGATGMGPGTGAGAAPAPRSTPAPSARTLLLWTLAAVAVVLIVVVLVLAL</sequence>
<dbReference type="PROSITE" id="PS50011">
    <property type="entry name" value="PROTEIN_KINASE_DOM"/>
    <property type="match status" value="1"/>
</dbReference>
<evidence type="ECO:0000256" key="4">
    <source>
        <dbReference type="SAM" id="MobiDB-lite"/>
    </source>
</evidence>
<evidence type="ECO:0000259" key="6">
    <source>
        <dbReference type="PROSITE" id="PS50011"/>
    </source>
</evidence>
<feature type="region of interest" description="Disordered" evidence="4">
    <location>
        <begin position="251"/>
        <end position="298"/>
    </location>
</feature>
<dbReference type="SUPFAM" id="SSF56112">
    <property type="entry name" value="Protein kinase-like (PK-like)"/>
    <property type="match status" value="1"/>
</dbReference>
<dbReference type="CDD" id="cd14014">
    <property type="entry name" value="STKc_PknB_like"/>
    <property type="match status" value="1"/>
</dbReference>
<evidence type="ECO:0000313" key="7">
    <source>
        <dbReference type="EMBL" id="OQO91141.1"/>
    </source>
</evidence>
<keyword evidence="3" id="KW-0067">ATP-binding</keyword>
<organism evidence="7 8">
    <name type="scientific">Saccharomonospora piscinae</name>
    <dbReference type="NCBI Taxonomy" id="687388"/>
    <lineage>
        <taxon>Bacteria</taxon>
        <taxon>Bacillati</taxon>
        <taxon>Actinomycetota</taxon>
        <taxon>Actinomycetes</taxon>
        <taxon>Pseudonocardiales</taxon>
        <taxon>Pseudonocardiaceae</taxon>
        <taxon>Saccharomonospora</taxon>
    </lineage>
</organism>
<proteinExistence type="inferred from homology"/>
<dbReference type="Pfam" id="PF00069">
    <property type="entry name" value="Pkinase"/>
    <property type="match status" value="1"/>
</dbReference>
<comment type="caution">
    <text evidence="7">The sequence shown here is derived from an EMBL/GenBank/DDBJ whole genome shotgun (WGS) entry which is preliminary data.</text>
</comment>
<reference evidence="7 8" key="1">
    <citation type="submission" date="2017-02" db="EMBL/GenBank/DDBJ databases">
        <title>Draft genome of Saccharomonospora sp. 154.</title>
        <authorList>
            <person name="Alonso-Carmona G.S."/>
            <person name="De La Haba R."/>
            <person name="Vera-Gargallo B."/>
            <person name="Sandoval-Trujillo A.H."/>
            <person name="Ramirez-Duran N."/>
            <person name="Ventosa A."/>
        </authorList>
    </citation>
    <scope>NUCLEOTIDE SEQUENCE [LARGE SCALE GENOMIC DNA]</scope>
    <source>
        <strain evidence="7 8">LRS4.154</strain>
    </source>
</reference>
<keyword evidence="7" id="KW-0418">Kinase</keyword>
<evidence type="ECO:0000256" key="2">
    <source>
        <dbReference type="ARBA" id="ARBA00022741"/>
    </source>
</evidence>
<keyword evidence="5" id="KW-0472">Membrane</keyword>
<dbReference type="RefSeq" id="WP_081193369.1">
    <property type="nucleotide sequence ID" value="NZ_MWIH01000006.1"/>
</dbReference>
<dbReference type="Gene3D" id="1.10.510.10">
    <property type="entry name" value="Transferase(Phosphotransferase) domain 1"/>
    <property type="match status" value="1"/>
</dbReference>
<accession>A0A1V9A223</accession>
<feature type="compositionally biased region" description="Low complexity" evidence="4">
    <location>
        <begin position="289"/>
        <end position="298"/>
    </location>
</feature>
<keyword evidence="7" id="KW-0723">Serine/threonine-protein kinase</keyword>
<evidence type="ECO:0000256" key="1">
    <source>
        <dbReference type="ARBA" id="ARBA00008874"/>
    </source>
</evidence>
<evidence type="ECO:0000256" key="5">
    <source>
        <dbReference type="SAM" id="Phobius"/>
    </source>
</evidence>
<dbReference type="Gene3D" id="3.30.200.20">
    <property type="entry name" value="Phosphorylase Kinase, domain 1"/>
    <property type="match status" value="1"/>
</dbReference>
<evidence type="ECO:0000313" key="8">
    <source>
        <dbReference type="Proteomes" id="UP000192591"/>
    </source>
</evidence>
<dbReference type="InterPro" id="IPR011009">
    <property type="entry name" value="Kinase-like_dom_sf"/>
</dbReference>
<dbReference type="PANTHER" id="PTHR45832:SF22">
    <property type="entry name" value="SERINE_THREONINE-PROTEIN KINASE SAMKA-RELATED"/>
    <property type="match status" value="1"/>
</dbReference>
<evidence type="ECO:0000256" key="3">
    <source>
        <dbReference type="ARBA" id="ARBA00022840"/>
    </source>
</evidence>
<dbReference type="PANTHER" id="PTHR45832">
    <property type="entry name" value="SERINE/THREONINE-PROTEIN KINASE SAMKA-RELATED-RELATED"/>
    <property type="match status" value="1"/>
</dbReference>
<keyword evidence="5" id="KW-0812">Transmembrane</keyword>
<feature type="transmembrane region" description="Helical" evidence="5">
    <location>
        <begin position="305"/>
        <end position="325"/>
    </location>
</feature>
<keyword evidence="7" id="KW-0808">Transferase</keyword>
<dbReference type="STRING" id="1962155.B1813_16775"/>
<keyword evidence="8" id="KW-1185">Reference proteome</keyword>
<dbReference type="InterPro" id="IPR000719">
    <property type="entry name" value="Prot_kinase_dom"/>
</dbReference>
<dbReference type="AlphaFoldDB" id="A0A1V9A223"/>
<comment type="similarity">
    <text evidence="1">Belongs to the protein kinase superfamily. STE Ser/Thr protein kinase family. STE20 subfamily.</text>
</comment>
<dbReference type="GO" id="GO:0005524">
    <property type="term" value="F:ATP binding"/>
    <property type="evidence" value="ECO:0007669"/>
    <property type="project" value="UniProtKB-KW"/>
</dbReference>
<dbReference type="Proteomes" id="UP000192591">
    <property type="component" value="Unassembled WGS sequence"/>
</dbReference>
<gene>
    <name evidence="7" type="ORF">B1813_16775</name>
</gene>
<dbReference type="InterPro" id="IPR051931">
    <property type="entry name" value="PAK3-like"/>
</dbReference>